<dbReference type="Proteomes" id="UP001595828">
    <property type="component" value="Unassembled WGS sequence"/>
</dbReference>
<accession>A0ABV8RK86</accession>
<sequence>MTQTTARPAAALMALFLACALWLPTLSVPPANATTVAVAQLA</sequence>
<evidence type="ECO:0000313" key="2">
    <source>
        <dbReference type="Proteomes" id="UP001595828"/>
    </source>
</evidence>
<proteinExistence type="predicted"/>
<dbReference type="EMBL" id="JBHSDR010000003">
    <property type="protein sequence ID" value="MFC4293664.1"/>
    <property type="molecule type" value="Genomic_DNA"/>
</dbReference>
<name>A0ABV8RK86_9SPHN</name>
<dbReference type="RefSeq" id="WP_379537153.1">
    <property type="nucleotide sequence ID" value="NZ_JBHSDR010000003.1"/>
</dbReference>
<dbReference type="PROSITE" id="PS51257">
    <property type="entry name" value="PROKAR_LIPOPROTEIN"/>
    <property type="match status" value="1"/>
</dbReference>
<gene>
    <name evidence="1" type="ORF">ACFO0A_01185</name>
</gene>
<organism evidence="1 2">
    <name type="scientific">Novosphingobium tardum</name>
    <dbReference type="NCBI Taxonomy" id="1538021"/>
    <lineage>
        <taxon>Bacteria</taxon>
        <taxon>Pseudomonadati</taxon>
        <taxon>Pseudomonadota</taxon>
        <taxon>Alphaproteobacteria</taxon>
        <taxon>Sphingomonadales</taxon>
        <taxon>Sphingomonadaceae</taxon>
        <taxon>Novosphingobium</taxon>
    </lineage>
</organism>
<evidence type="ECO:0000313" key="1">
    <source>
        <dbReference type="EMBL" id="MFC4293664.1"/>
    </source>
</evidence>
<comment type="caution">
    <text evidence="1">The sequence shown here is derived from an EMBL/GenBank/DDBJ whole genome shotgun (WGS) entry which is preliminary data.</text>
</comment>
<keyword evidence="2" id="KW-1185">Reference proteome</keyword>
<reference evidence="2" key="1">
    <citation type="journal article" date="2019" name="Int. J. Syst. Evol. Microbiol.">
        <title>The Global Catalogue of Microorganisms (GCM) 10K type strain sequencing project: providing services to taxonomists for standard genome sequencing and annotation.</title>
        <authorList>
            <consortium name="The Broad Institute Genomics Platform"/>
            <consortium name="The Broad Institute Genome Sequencing Center for Infectious Disease"/>
            <person name="Wu L."/>
            <person name="Ma J."/>
        </authorList>
    </citation>
    <scope>NUCLEOTIDE SEQUENCE [LARGE SCALE GENOMIC DNA]</scope>
    <source>
        <strain evidence="2">CGMCC 1.12989</strain>
    </source>
</reference>
<protein>
    <submittedName>
        <fullName evidence="1">Uncharacterized protein</fullName>
    </submittedName>
</protein>